<dbReference type="OrthoDB" id="6149346at2759"/>
<gene>
    <name evidence="2" type="ORF">C0Q70_21211</name>
</gene>
<feature type="compositionally biased region" description="Polar residues" evidence="1">
    <location>
        <begin position="288"/>
        <end position="304"/>
    </location>
</feature>
<reference evidence="2 3" key="1">
    <citation type="submission" date="2018-04" db="EMBL/GenBank/DDBJ databases">
        <title>The genome of golden apple snail Pomacea canaliculata provides insight into stress tolerance and invasive adaptation.</title>
        <authorList>
            <person name="Liu C."/>
            <person name="Liu B."/>
            <person name="Ren Y."/>
            <person name="Zhang Y."/>
            <person name="Wang H."/>
            <person name="Li S."/>
            <person name="Jiang F."/>
            <person name="Yin L."/>
            <person name="Zhang G."/>
            <person name="Qian W."/>
            <person name="Fan W."/>
        </authorList>
    </citation>
    <scope>NUCLEOTIDE SEQUENCE [LARGE SCALE GENOMIC DNA]</scope>
    <source>
        <strain evidence="2">SZHN2017</strain>
        <tissue evidence="2">Muscle</tissue>
    </source>
</reference>
<feature type="region of interest" description="Disordered" evidence="1">
    <location>
        <begin position="257"/>
        <end position="331"/>
    </location>
</feature>
<comment type="caution">
    <text evidence="2">The sequence shown here is derived from an EMBL/GenBank/DDBJ whole genome shotgun (WGS) entry which is preliminary data.</text>
</comment>
<evidence type="ECO:0000313" key="2">
    <source>
        <dbReference type="EMBL" id="PVD18661.1"/>
    </source>
</evidence>
<protein>
    <submittedName>
        <fullName evidence="2">Uncharacterized protein</fullName>
    </submittedName>
</protein>
<dbReference type="InterPro" id="IPR027417">
    <property type="entry name" value="P-loop_NTPase"/>
</dbReference>
<dbReference type="EMBL" id="PZQS01000014">
    <property type="protein sequence ID" value="PVD18661.1"/>
    <property type="molecule type" value="Genomic_DNA"/>
</dbReference>
<name>A0A2T7NBX2_POMCA</name>
<dbReference type="AlphaFoldDB" id="A0A2T7NBX2"/>
<accession>A0A2T7NBX2</accession>
<dbReference type="SUPFAM" id="SSF52540">
    <property type="entry name" value="P-loop containing nucleoside triphosphate hydrolases"/>
    <property type="match status" value="1"/>
</dbReference>
<keyword evidence="3" id="KW-1185">Reference proteome</keyword>
<feature type="region of interest" description="Disordered" evidence="1">
    <location>
        <begin position="586"/>
        <end position="607"/>
    </location>
</feature>
<dbReference type="Proteomes" id="UP000245119">
    <property type="component" value="Linkage Group LG14"/>
</dbReference>
<evidence type="ECO:0000256" key="1">
    <source>
        <dbReference type="SAM" id="MobiDB-lite"/>
    </source>
</evidence>
<proteinExistence type="predicted"/>
<feature type="compositionally biased region" description="Polar residues" evidence="1">
    <location>
        <begin position="589"/>
        <end position="607"/>
    </location>
</feature>
<evidence type="ECO:0000313" key="3">
    <source>
        <dbReference type="Proteomes" id="UP000245119"/>
    </source>
</evidence>
<organism evidence="2 3">
    <name type="scientific">Pomacea canaliculata</name>
    <name type="common">Golden apple snail</name>
    <dbReference type="NCBI Taxonomy" id="400727"/>
    <lineage>
        <taxon>Eukaryota</taxon>
        <taxon>Metazoa</taxon>
        <taxon>Spiralia</taxon>
        <taxon>Lophotrochozoa</taxon>
        <taxon>Mollusca</taxon>
        <taxon>Gastropoda</taxon>
        <taxon>Caenogastropoda</taxon>
        <taxon>Architaenioglossa</taxon>
        <taxon>Ampullarioidea</taxon>
        <taxon>Ampullariidae</taxon>
        <taxon>Pomacea</taxon>
    </lineage>
</organism>
<feature type="compositionally biased region" description="Basic residues" evidence="1">
    <location>
        <begin position="275"/>
        <end position="284"/>
    </location>
</feature>
<sequence>MEEEQAQQVATREMVDFIRGQYPHLHSDCHFVPDELFSRTNYTALRELSSPFDGVVWRQDETELSSVCCDRTEAVVRRVLLAEAAAKCLCADDLTPGEETAHDPRMTWWCHVTTDSSAVEDETKRHLSEKEYEVIICRLCGPYSKHPVENRKNARQEVRTVDDVVYLTGVRFGAAVLGEDQLEVFKSDERFVYLAGPPGSGKTLILGLKAVHWAEEGYHVIFLGVEGVAWGSLVSRTLFQRVTEFMRSKVERANKRDRCERGISIGDQATPAPQGKKKRKKKKRTGNEDYSQSNHVNDATGCNRSSVDVSDDDTSMQTEDTTPTAHEPPLASDPCTQTCHVHYHEVAMDTHAEAFLEELVNKYQARGKGLRFVLDEIPEKMTLPRLSNNVSGIIRRLAGCVDHYEQLLREADQGEVGGQRETSATPAIEGAALVRENTVKINQHLGIVAKVMEKMVTAKEKHSVLRCDPWPARLMEVDRLYRTLCEYSQRVRAWGTHTRHHLEQVQVLLQEASGLFFNLQTWLTSFTLHDICCAIVGRGDPVDVGLWGSGVYVTYQPQSLQLKQLTRCLRCPPNVQIILEETNKDMVRSSGQPQPALTNTGAADTAA</sequence>